<feature type="region of interest" description="Disordered" evidence="1">
    <location>
        <begin position="24"/>
        <end position="100"/>
    </location>
</feature>
<dbReference type="EMBL" id="BAAATK010000010">
    <property type="protein sequence ID" value="GAA2431962.1"/>
    <property type="molecule type" value="Genomic_DNA"/>
</dbReference>
<sequence length="100" mass="10435">MNAESQDHWCGYRFREGTVDVPVQLSSSTRTARARSEGAGADGSYATPGRPVSSPGPGGAGGEAVRTRADRPVGRVAERVVRSTRGSPRTSGRSVRPGLP</sequence>
<organism evidence="2 3">
    <name type="scientific">Streptomyces glaucus</name>
    <dbReference type="NCBI Taxonomy" id="284029"/>
    <lineage>
        <taxon>Bacteria</taxon>
        <taxon>Bacillati</taxon>
        <taxon>Actinomycetota</taxon>
        <taxon>Actinomycetes</taxon>
        <taxon>Kitasatosporales</taxon>
        <taxon>Streptomycetaceae</taxon>
        <taxon>Streptomyces</taxon>
    </lineage>
</organism>
<feature type="compositionally biased region" description="Low complexity" evidence="1">
    <location>
        <begin position="83"/>
        <end position="100"/>
    </location>
</feature>
<name>A0ABP5WRQ9_9ACTN</name>
<keyword evidence="3" id="KW-1185">Reference proteome</keyword>
<protein>
    <submittedName>
        <fullName evidence="2">Uncharacterized protein</fullName>
    </submittedName>
</protein>
<gene>
    <name evidence="2" type="ORF">GCM10010421_20730</name>
</gene>
<accession>A0ABP5WRQ9</accession>
<evidence type="ECO:0000313" key="2">
    <source>
        <dbReference type="EMBL" id="GAA2431962.1"/>
    </source>
</evidence>
<reference evidence="3" key="1">
    <citation type="journal article" date="2019" name="Int. J. Syst. Evol. Microbiol.">
        <title>The Global Catalogue of Microorganisms (GCM) 10K type strain sequencing project: providing services to taxonomists for standard genome sequencing and annotation.</title>
        <authorList>
            <consortium name="The Broad Institute Genomics Platform"/>
            <consortium name="The Broad Institute Genome Sequencing Center for Infectious Disease"/>
            <person name="Wu L."/>
            <person name="Ma J."/>
        </authorList>
    </citation>
    <scope>NUCLEOTIDE SEQUENCE [LARGE SCALE GENOMIC DNA]</scope>
    <source>
        <strain evidence="3">JCM 6922</strain>
    </source>
</reference>
<dbReference type="Proteomes" id="UP001500460">
    <property type="component" value="Unassembled WGS sequence"/>
</dbReference>
<evidence type="ECO:0000256" key="1">
    <source>
        <dbReference type="SAM" id="MobiDB-lite"/>
    </source>
</evidence>
<comment type="caution">
    <text evidence="2">The sequence shown here is derived from an EMBL/GenBank/DDBJ whole genome shotgun (WGS) entry which is preliminary data.</text>
</comment>
<evidence type="ECO:0000313" key="3">
    <source>
        <dbReference type="Proteomes" id="UP001500460"/>
    </source>
</evidence>
<feature type="compositionally biased region" description="Basic and acidic residues" evidence="1">
    <location>
        <begin position="65"/>
        <end position="81"/>
    </location>
</feature>
<proteinExistence type="predicted"/>